<dbReference type="STRING" id="1920490.GCA_001895925_03209"/>
<keyword evidence="2" id="KW-1185">Reference proteome</keyword>
<dbReference type="RefSeq" id="WP_073075127.1">
    <property type="nucleotide sequence ID" value="NZ_MPPI01000061.1"/>
</dbReference>
<reference evidence="1 2" key="2">
    <citation type="submission" date="2018-03" db="EMBL/GenBank/DDBJ databases">
        <title>The ancient ancestry and fast evolution of plastids.</title>
        <authorList>
            <person name="Moore K.R."/>
            <person name="Magnabosco C."/>
            <person name="Momper L."/>
            <person name="Gold D.A."/>
            <person name="Bosak T."/>
            <person name="Fournier G.P."/>
        </authorList>
    </citation>
    <scope>NUCLEOTIDE SEQUENCE [LARGE SCALE GENOMIC DNA]</scope>
    <source>
        <strain evidence="1 2">ULC007</strain>
    </source>
</reference>
<gene>
    <name evidence="1" type="ORF">C7B65_25195</name>
</gene>
<proteinExistence type="predicted"/>
<sequence length="92" mass="10340">MVATYPKSVSRTSLSAPPLAVGAKPTAQEIYYSGRVVRFMGRVYWVKWCNGTQVCLTARQGLYGGIYQPYPMKSFDFNEWTVPVTHVFLAVV</sequence>
<organism evidence="1 2">
    <name type="scientific">Phormidesmis priestleyi ULC007</name>
    <dbReference type="NCBI Taxonomy" id="1920490"/>
    <lineage>
        <taxon>Bacteria</taxon>
        <taxon>Bacillati</taxon>
        <taxon>Cyanobacteriota</taxon>
        <taxon>Cyanophyceae</taxon>
        <taxon>Leptolyngbyales</taxon>
        <taxon>Leptolyngbyaceae</taxon>
        <taxon>Phormidesmis</taxon>
    </lineage>
</organism>
<evidence type="ECO:0000313" key="2">
    <source>
        <dbReference type="Proteomes" id="UP000238634"/>
    </source>
</evidence>
<dbReference type="EMBL" id="PVWG01000069">
    <property type="protein sequence ID" value="PSB15098.1"/>
    <property type="molecule type" value="Genomic_DNA"/>
</dbReference>
<name>A0A2T1D3N7_9CYAN</name>
<comment type="caution">
    <text evidence="1">The sequence shown here is derived from an EMBL/GenBank/DDBJ whole genome shotgun (WGS) entry which is preliminary data.</text>
</comment>
<accession>A0A2T1D3N7</accession>
<protein>
    <submittedName>
        <fullName evidence="1">Uncharacterized protein</fullName>
    </submittedName>
</protein>
<dbReference type="Proteomes" id="UP000238634">
    <property type="component" value="Unassembled WGS sequence"/>
</dbReference>
<reference evidence="1 2" key="1">
    <citation type="submission" date="2018-02" db="EMBL/GenBank/DDBJ databases">
        <authorList>
            <person name="Cohen D.B."/>
            <person name="Kent A.D."/>
        </authorList>
    </citation>
    <scope>NUCLEOTIDE SEQUENCE [LARGE SCALE GENOMIC DNA]</scope>
    <source>
        <strain evidence="1 2">ULC007</strain>
    </source>
</reference>
<dbReference type="AlphaFoldDB" id="A0A2T1D3N7"/>
<evidence type="ECO:0000313" key="1">
    <source>
        <dbReference type="EMBL" id="PSB15098.1"/>
    </source>
</evidence>